<evidence type="ECO:0000259" key="3">
    <source>
        <dbReference type="PROSITE" id="PS50237"/>
    </source>
</evidence>
<dbReference type="Pfam" id="PF00632">
    <property type="entry name" value="HECT"/>
    <property type="match status" value="1"/>
</dbReference>
<comment type="caution">
    <text evidence="4">The sequence shown here is derived from an EMBL/GenBank/DDBJ whole genome shotgun (WGS) entry which is preliminary data.</text>
</comment>
<dbReference type="AlphaFoldDB" id="A0ABD1FAG0"/>
<feature type="domain" description="HECT" evidence="3">
    <location>
        <begin position="1"/>
        <end position="106"/>
    </location>
</feature>
<dbReference type="GO" id="GO:0009966">
    <property type="term" value="P:regulation of signal transduction"/>
    <property type="evidence" value="ECO:0007669"/>
    <property type="project" value="UniProtKB-ARBA"/>
</dbReference>
<sequence>MLSEGAVDSGGPTREMFTLLLKYLSNSMMFEGSNESKNITLYNEHLESRNYYEAGRIIALSLIHGGPSPQFFSKTLFNFLVNGVRGTKPHINEIVNPEIRNELDKIANTRNLAELQSIVTNSTFMAIARYTNVKNFEKKEAILEGAIKYYMIHRTMRALEQFREGLNIFQLVDKMKVFKEEFRQLMCYTNCKFTASQIYSMFKIKFSETGNNKRNVESKILSFWKDYLLDCEGNYTSNIRN</sequence>
<comment type="caution">
    <text evidence="2">Lacks conserved residue(s) required for the propagation of feature annotation.</text>
</comment>
<dbReference type="Proteomes" id="UP001566132">
    <property type="component" value="Unassembled WGS sequence"/>
</dbReference>
<dbReference type="Gene3D" id="3.90.1750.10">
    <property type="entry name" value="Hect, E3 ligase catalytic domains"/>
    <property type="match status" value="1"/>
</dbReference>
<keyword evidence="5" id="KW-1185">Reference proteome</keyword>
<accession>A0ABD1FAG0</accession>
<protein>
    <recommendedName>
        <fullName evidence="3">HECT domain-containing protein</fullName>
    </recommendedName>
</protein>
<organism evidence="4 5">
    <name type="scientific">Hypothenemus hampei</name>
    <name type="common">Coffee berry borer</name>
    <dbReference type="NCBI Taxonomy" id="57062"/>
    <lineage>
        <taxon>Eukaryota</taxon>
        <taxon>Metazoa</taxon>
        <taxon>Ecdysozoa</taxon>
        <taxon>Arthropoda</taxon>
        <taxon>Hexapoda</taxon>
        <taxon>Insecta</taxon>
        <taxon>Pterygota</taxon>
        <taxon>Neoptera</taxon>
        <taxon>Endopterygota</taxon>
        <taxon>Coleoptera</taxon>
        <taxon>Polyphaga</taxon>
        <taxon>Cucujiformia</taxon>
        <taxon>Curculionidae</taxon>
        <taxon>Scolytinae</taxon>
        <taxon>Hypothenemus</taxon>
    </lineage>
</organism>
<dbReference type="InterPro" id="IPR000569">
    <property type="entry name" value="HECT_dom"/>
</dbReference>
<name>A0ABD1FAG0_HYPHA</name>
<keyword evidence="1 2" id="KW-0833">Ubl conjugation pathway</keyword>
<dbReference type="InterPro" id="IPR035983">
    <property type="entry name" value="Hect_E3_ubiquitin_ligase"/>
</dbReference>
<evidence type="ECO:0000256" key="1">
    <source>
        <dbReference type="ARBA" id="ARBA00022786"/>
    </source>
</evidence>
<evidence type="ECO:0000313" key="5">
    <source>
        <dbReference type="Proteomes" id="UP001566132"/>
    </source>
</evidence>
<gene>
    <name evidence="4" type="ORF">ABEB36_000169</name>
</gene>
<reference evidence="4 5" key="1">
    <citation type="submission" date="2024-05" db="EMBL/GenBank/DDBJ databases">
        <title>Genetic variation in Jamaican populations of the coffee berry borer (Hypothenemus hampei).</title>
        <authorList>
            <person name="Errbii M."/>
            <person name="Myrie A."/>
        </authorList>
    </citation>
    <scope>NUCLEOTIDE SEQUENCE [LARGE SCALE GENOMIC DNA]</scope>
    <source>
        <strain evidence="4">JA-Hopewell-2020-01-JO</strain>
        <tissue evidence="4">Whole body</tissue>
    </source>
</reference>
<proteinExistence type="predicted"/>
<dbReference type="PROSITE" id="PS50237">
    <property type="entry name" value="HECT"/>
    <property type="match status" value="1"/>
</dbReference>
<evidence type="ECO:0000313" key="4">
    <source>
        <dbReference type="EMBL" id="KAL1516250.1"/>
    </source>
</evidence>
<dbReference type="SUPFAM" id="SSF56204">
    <property type="entry name" value="Hect, E3 ligase catalytic domain"/>
    <property type="match status" value="1"/>
</dbReference>
<evidence type="ECO:0000256" key="2">
    <source>
        <dbReference type="PROSITE-ProRule" id="PRU00104"/>
    </source>
</evidence>
<dbReference type="EMBL" id="JBDJPC010000001">
    <property type="protein sequence ID" value="KAL1516250.1"/>
    <property type="molecule type" value="Genomic_DNA"/>
</dbReference>